<keyword evidence="1" id="KW-1133">Transmembrane helix</keyword>
<dbReference type="EnsemblMetazoa" id="GBRI042204-RA">
    <property type="protein sequence ID" value="GBRI042204-PA"/>
    <property type="gene ID" value="GBRI042204"/>
</dbReference>
<organism evidence="2 3">
    <name type="scientific">Glossina brevipalpis</name>
    <dbReference type="NCBI Taxonomy" id="37001"/>
    <lineage>
        <taxon>Eukaryota</taxon>
        <taxon>Metazoa</taxon>
        <taxon>Ecdysozoa</taxon>
        <taxon>Arthropoda</taxon>
        <taxon>Hexapoda</taxon>
        <taxon>Insecta</taxon>
        <taxon>Pterygota</taxon>
        <taxon>Neoptera</taxon>
        <taxon>Endopterygota</taxon>
        <taxon>Diptera</taxon>
        <taxon>Brachycera</taxon>
        <taxon>Muscomorpha</taxon>
        <taxon>Hippoboscoidea</taxon>
        <taxon>Glossinidae</taxon>
        <taxon>Glossina</taxon>
    </lineage>
</organism>
<evidence type="ECO:0000256" key="1">
    <source>
        <dbReference type="SAM" id="Phobius"/>
    </source>
</evidence>
<protein>
    <submittedName>
        <fullName evidence="2">Uncharacterized protein</fullName>
    </submittedName>
</protein>
<proteinExistence type="predicted"/>
<keyword evidence="1" id="KW-0472">Membrane</keyword>
<evidence type="ECO:0000313" key="3">
    <source>
        <dbReference type="Proteomes" id="UP000091820"/>
    </source>
</evidence>
<keyword evidence="1" id="KW-0812">Transmembrane</keyword>
<keyword evidence="3" id="KW-1185">Reference proteome</keyword>
<accession>A0A1A9X2S3</accession>
<dbReference type="Proteomes" id="UP000091820">
    <property type="component" value="Unassembled WGS sequence"/>
</dbReference>
<reference evidence="2" key="2">
    <citation type="submission" date="2020-05" db="UniProtKB">
        <authorList>
            <consortium name="EnsemblMetazoa"/>
        </authorList>
    </citation>
    <scope>IDENTIFICATION</scope>
    <source>
        <strain evidence="2">IAEA</strain>
    </source>
</reference>
<evidence type="ECO:0000313" key="2">
    <source>
        <dbReference type="EnsemblMetazoa" id="GBRI042204-PA"/>
    </source>
</evidence>
<reference evidence="3" key="1">
    <citation type="submission" date="2014-03" db="EMBL/GenBank/DDBJ databases">
        <authorList>
            <person name="Aksoy S."/>
            <person name="Warren W."/>
            <person name="Wilson R.K."/>
        </authorList>
    </citation>
    <scope>NUCLEOTIDE SEQUENCE [LARGE SCALE GENOMIC DNA]</scope>
    <source>
        <strain evidence="3">IAEA</strain>
    </source>
</reference>
<name>A0A1A9X2S3_9MUSC</name>
<feature type="transmembrane region" description="Helical" evidence="1">
    <location>
        <begin position="21"/>
        <end position="44"/>
    </location>
</feature>
<dbReference type="VEuPathDB" id="VectorBase:GBRI042204"/>
<sequence>MWERYGGGGRKGYRLSLPARSSLSLLPTPTFRLGIAFVLIIASMRTLRCFVSNMSCATFLCSIAKRFTRSHVSWWMLRLPPPIILMNSTIPFPSSAKASTFVATGCTPSSGGGNELLLCCTGVTVRSYAAVTLGRCMASFLIGGVPLSVIFDEPASDPVTPLLGLNGFSLLIFILCYEYLKVSNIKHMLEIVKCYYVYSFSKLNSEVAPSVAAPQLHELFKSGVPDEINALTSSNDEYRKLKREITTFAFV</sequence>
<dbReference type="AlphaFoldDB" id="A0A1A9X2S3"/>